<gene>
    <name evidence="2" type="ORF">MLI01_16740</name>
</gene>
<evidence type="ECO:0000256" key="1">
    <source>
        <dbReference type="SAM" id="SignalP"/>
    </source>
</evidence>
<name>A0A4Y4B7L9_MICMQ</name>
<protein>
    <recommendedName>
        <fullName evidence="4">Lipoprotein</fullName>
    </recommendedName>
</protein>
<evidence type="ECO:0008006" key="4">
    <source>
        <dbReference type="Google" id="ProtNLM"/>
    </source>
</evidence>
<proteinExistence type="predicted"/>
<dbReference type="AlphaFoldDB" id="A0A4Y4B7L9"/>
<feature type="signal peptide" evidence="1">
    <location>
        <begin position="1"/>
        <end position="23"/>
    </location>
</feature>
<comment type="caution">
    <text evidence="2">The sequence shown here is derived from an EMBL/GenBank/DDBJ whole genome shotgun (WGS) entry which is preliminary data.</text>
</comment>
<accession>A0A4Y4B7L9</accession>
<dbReference type="EMBL" id="BJNQ01000009">
    <property type="protein sequence ID" value="GEC75529.1"/>
    <property type="molecule type" value="Genomic_DNA"/>
</dbReference>
<organism evidence="2 3">
    <name type="scientific">Microbacterium maritypicum</name>
    <name type="common">Microbacterium liquefaciens</name>
    <dbReference type="NCBI Taxonomy" id="33918"/>
    <lineage>
        <taxon>Bacteria</taxon>
        <taxon>Bacillati</taxon>
        <taxon>Actinomycetota</taxon>
        <taxon>Actinomycetes</taxon>
        <taxon>Micrococcales</taxon>
        <taxon>Microbacteriaceae</taxon>
        <taxon>Microbacterium</taxon>
    </lineage>
</organism>
<dbReference type="RefSeq" id="WP_141386593.1">
    <property type="nucleotide sequence ID" value="NZ_BJNQ01000009.1"/>
</dbReference>
<reference evidence="2 3" key="1">
    <citation type="submission" date="2019-06" db="EMBL/GenBank/DDBJ databases">
        <title>Whole genome shotgun sequence of Microbacterium liquefaciens NBRC 15037.</title>
        <authorList>
            <person name="Hosoyama A."/>
            <person name="Uohara A."/>
            <person name="Ohji S."/>
            <person name="Ichikawa N."/>
        </authorList>
    </citation>
    <scope>NUCLEOTIDE SEQUENCE [LARGE SCALE GENOMIC DNA]</scope>
    <source>
        <strain evidence="2 3">NBRC 15037</strain>
    </source>
</reference>
<sequence length="207" mass="21749">MIRKLFSSAVVALVATALVGCSATDPGTTRPEDARAIVVEASEHLREIGAIENADALEDGVISMDEYLASAGRYQSCLRELGIVIGGPDLSPVDNVTLLWALPDDVAGGEEVASGSKSCAEQWQPVAGAYLDSHSERMNDDLQKAVGTCMIAAGYDLSGEEKTVIDFMGPASNSNAAPTRRQSDAEQCIVTASQQLYPDLPGVAVVY</sequence>
<dbReference type="Proteomes" id="UP000317410">
    <property type="component" value="Unassembled WGS sequence"/>
</dbReference>
<evidence type="ECO:0000313" key="2">
    <source>
        <dbReference type="EMBL" id="GEC75529.1"/>
    </source>
</evidence>
<evidence type="ECO:0000313" key="3">
    <source>
        <dbReference type="Proteomes" id="UP000317410"/>
    </source>
</evidence>
<feature type="chain" id="PRO_5021371496" description="Lipoprotein" evidence="1">
    <location>
        <begin position="24"/>
        <end position="207"/>
    </location>
</feature>
<keyword evidence="1" id="KW-0732">Signal</keyword>
<dbReference type="PROSITE" id="PS51257">
    <property type="entry name" value="PROKAR_LIPOPROTEIN"/>
    <property type="match status" value="1"/>
</dbReference>